<dbReference type="GO" id="GO:0006360">
    <property type="term" value="P:transcription by RNA polymerase I"/>
    <property type="evidence" value="ECO:0007669"/>
    <property type="project" value="InterPro"/>
</dbReference>
<dbReference type="EMBL" id="JPOX01000035">
    <property type="protein sequence ID" value="KFX43422.1"/>
    <property type="molecule type" value="Genomic_DNA"/>
</dbReference>
<dbReference type="InterPro" id="IPR013240">
    <property type="entry name" value="DNA-dir_RNA_pol1_su_RPA34"/>
</dbReference>
<proteinExistence type="predicted"/>
<name>A0A093USZ6_TALMA</name>
<sequence>MGKKLSEGVVVSDSDESMEDAPETTSVNTKKNAKVSPNQGATESSSEFDSSDESSSETQNNKYVSHFDRQVELFTDSFLSSVPLKNKKFVPPSGFRPSTTKPRPSAAISSALSNLEGKQVFHITAPSYLALSEMKQITFGKATSGEPIISHKGVDYGLVETTRQQKQSSETLLIYDEKSNTYLRKPELRKIESYNIQEIVRLPGLDTLVPPSQNATKKQPAARPQPKHLRMRFHPVGSTTLPPETVGSSSESEADEPTSRVPATSSKEKAEKDRKRKTDEQNGTEEKAKKSKKDKQQSSQAELQTEGRRDKEKKSSKHRDETSQERRARKEEKKKRKAEKVK</sequence>
<feature type="compositionally biased region" description="Acidic residues" evidence="1">
    <location>
        <begin position="13"/>
        <end position="22"/>
    </location>
</feature>
<feature type="compositionally biased region" description="Polar residues" evidence="1">
    <location>
        <begin position="237"/>
        <end position="251"/>
    </location>
</feature>
<dbReference type="Pfam" id="PF08208">
    <property type="entry name" value="RNA_polI_A34"/>
    <property type="match status" value="1"/>
</dbReference>
<feature type="compositionally biased region" description="Basic residues" evidence="1">
    <location>
        <begin position="332"/>
        <end position="342"/>
    </location>
</feature>
<feature type="region of interest" description="Disordered" evidence="1">
    <location>
        <begin position="1"/>
        <end position="63"/>
    </location>
</feature>
<organism evidence="2">
    <name type="scientific">Talaromyces marneffei PM1</name>
    <dbReference type="NCBI Taxonomy" id="1077442"/>
    <lineage>
        <taxon>Eukaryota</taxon>
        <taxon>Fungi</taxon>
        <taxon>Dikarya</taxon>
        <taxon>Ascomycota</taxon>
        <taxon>Pezizomycotina</taxon>
        <taxon>Eurotiomycetes</taxon>
        <taxon>Eurotiomycetidae</taxon>
        <taxon>Eurotiales</taxon>
        <taxon>Trichocomaceae</taxon>
        <taxon>Talaromyces</taxon>
        <taxon>Talaromyces sect. Talaromyces</taxon>
    </lineage>
</organism>
<reference evidence="2" key="2">
    <citation type="journal article" date="2014" name="PLoS Genet.">
        <title>Signature gene expression reveals novel clues to the molecular mechanisms of dimorphic transition in Penicillium marneffei.</title>
        <authorList>
            <person name="Yang E."/>
            <person name="Wang G."/>
            <person name="Cai J."/>
            <person name="Woo P.C."/>
            <person name="Lau S.K."/>
            <person name="Yuen K.-Y."/>
            <person name="Chow W.-N."/>
            <person name="Lin X."/>
        </authorList>
    </citation>
    <scope>NUCLEOTIDE SEQUENCE</scope>
    <source>
        <strain evidence="2">PM1</strain>
    </source>
</reference>
<feature type="compositionally biased region" description="Polar residues" evidence="1">
    <location>
        <begin position="23"/>
        <end position="42"/>
    </location>
</feature>
<gene>
    <name evidence="2" type="ORF">GQ26_0350220</name>
</gene>
<comment type="caution">
    <text evidence="2">The sequence shown here is derived from an EMBL/GenBank/DDBJ whole genome shotgun (WGS) entry which is preliminary data.</text>
</comment>
<accession>A0A093USZ6</accession>
<evidence type="ECO:0000313" key="2">
    <source>
        <dbReference type="EMBL" id="KFX43422.1"/>
    </source>
</evidence>
<feature type="region of interest" description="Disordered" evidence="1">
    <location>
        <begin position="207"/>
        <end position="342"/>
    </location>
</feature>
<dbReference type="AlphaFoldDB" id="A0A093USZ6"/>
<dbReference type="PANTHER" id="PTHR28155">
    <property type="entry name" value="ACR243WP"/>
    <property type="match status" value="1"/>
</dbReference>
<feature type="compositionally biased region" description="Basic and acidic residues" evidence="1">
    <location>
        <begin position="305"/>
        <end position="331"/>
    </location>
</feature>
<evidence type="ECO:0000256" key="1">
    <source>
        <dbReference type="SAM" id="MobiDB-lite"/>
    </source>
</evidence>
<dbReference type="InterPro" id="IPR053263">
    <property type="entry name" value="Euk_RPA34_RNAP_subunit"/>
</dbReference>
<protein>
    <submittedName>
        <fullName evidence="2">Uncharacterized protein</fullName>
    </submittedName>
</protein>
<dbReference type="PANTHER" id="PTHR28155:SF1">
    <property type="entry name" value="DNA-DIRECTED RNA POLYMERASE I SUBUNIT RPA34.5-DOMAIN-CONTAINING PROTEIN"/>
    <property type="match status" value="1"/>
</dbReference>
<reference key="1">
    <citation type="journal article" date="2014" name="PLoS Genet.">
        <title>Signature Gene Expression Reveals Novel Clues to the Molecular Mechanisms of Dimorphic Transition in Penicillium marneffei.</title>
        <authorList>
            <person name="Yang E."/>
            <person name="Wang G."/>
            <person name="Cai J."/>
            <person name="Woo P.C."/>
            <person name="Lau S.K."/>
            <person name="Yuen K.-Y."/>
            <person name="Chow W.-N."/>
            <person name="Lin X."/>
        </authorList>
    </citation>
    <scope>NUCLEOTIDE SEQUENCE [LARGE SCALE GENOMIC DNA]</scope>
    <source>
        <strain>PM1</strain>
    </source>
</reference>
<feature type="compositionally biased region" description="Basic and acidic residues" evidence="1">
    <location>
        <begin position="266"/>
        <end position="288"/>
    </location>
</feature>